<evidence type="ECO:0000256" key="1">
    <source>
        <dbReference type="SAM" id="Phobius"/>
    </source>
</evidence>
<feature type="transmembrane region" description="Helical" evidence="1">
    <location>
        <begin position="39"/>
        <end position="61"/>
    </location>
</feature>
<gene>
    <name evidence="2" type="ORF">FD33_GL000134</name>
</gene>
<evidence type="ECO:0008006" key="4">
    <source>
        <dbReference type="Google" id="ProtNLM"/>
    </source>
</evidence>
<dbReference type="PANTHER" id="PTHR34980">
    <property type="entry name" value="INNER MEMBRANE PROTEIN-RELATED-RELATED"/>
    <property type="match status" value="1"/>
</dbReference>
<comment type="caution">
    <text evidence="2">The sequence shown here is derived from an EMBL/GenBank/DDBJ whole genome shotgun (WGS) entry which is preliminary data.</text>
</comment>
<keyword evidence="1" id="KW-1133">Transmembrane helix</keyword>
<dbReference type="OrthoDB" id="2322628at2"/>
<accession>A0A0R1PE58</accession>
<reference evidence="2 3" key="1">
    <citation type="journal article" date="2015" name="Genome Announc.">
        <title>Expanding the biotechnology potential of lactobacilli through comparative genomics of 213 strains and associated genera.</title>
        <authorList>
            <person name="Sun Z."/>
            <person name="Harris H.M."/>
            <person name="McCann A."/>
            <person name="Guo C."/>
            <person name="Argimon S."/>
            <person name="Zhang W."/>
            <person name="Yang X."/>
            <person name="Jeffery I.B."/>
            <person name="Cooney J.C."/>
            <person name="Kagawa T.F."/>
            <person name="Liu W."/>
            <person name="Song Y."/>
            <person name="Salvetti E."/>
            <person name="Wrobel A."/>
            <person name="Rasinkangas P."/>
            <person name="Parkhill J."/>
            <person name="Rea M.C."/>
            <person name="O'Sullivan O."/>
            <person name="Ritari J."/>
            <person name="Douillard F.P."/>
            <person name="Paul Ross R."/>
            <person name="Yang R."/>
            <person name="Briner A.E."/>
            <person name="Felis G.E."/>
            <person name="de Vos W.M."/>
            <person name="Barrangou R."/>
            <person name="Klaenhammer T.R."/>
            <person name="Caufield P.W."/>
            <person name="Cui Y."/>
            <person name="Zhang H."/>
            <person name="O'Toole P.W."/>
        </authorList>
    </citation>
    <scope>NUCLEOTIDE SEQUENCE [LARGE SCALE GENOMIC DNA]</scope>
    <source>
        <strain evidence="2 3">DSM 13238</strain>
    </source>
</reference>
<dbReference type="AlphaFoldDB" id="A0A0R1PE58"/>
<dbReference type="RefSeq" id="WP_056955880.1">
    <property type="nucleotide sequence ID" value="NZ_AZES01000085.1"/>
</dbReference>
<keyword evidence="1" id="KW-0472">Membrane</keyword>
<feature type="transmembrane region" description="Helical" evidence="1">
    <location>
        <begin position="106"/>
        <end position="125"/>
    </location>
</feature>
<sequence>MQMKEQVWNESFHPGIISSTKLYFQDLFVGAKRMSRKDFWWGFLGMTIVAGIIMGILGFVITKMPITDFYWSSIVGVALAIAFGYYIISVFTAIIRRLHDRKMHGWWVLLPIIPFLGDIALLVLLCLPQKDFGNSWPKNIGEFYNQVSHFRKMTK</sequence>
<dbReference type="PATRIC" id="fig|1122151.5.peg.138"/>
<keyword evidence="1" id="KW-0812">Transmembrane</keyword>
<feature type="transmembrane region" description="Helical" evidence="1">
    <location>
        <begin position="73"/>
        <end position="94"/>
    </location>
</feature>
<protein>
    <recommendedName>
        <fullName evidence="4">DUF805 domain-containing protein</fullName>
    </recommendedName>
</protein>
<dbReference type="InterPro" id="IPR008523">
    <property type="entry name" value="DUF805"/>
</dbReference>
<dbReference type="EMBL" id="AZES01000085">
    <property type="protein sequence ID" value="KRL30556.1"/>
    <property type="molecule type" value="Genomic_DNA"/>
</dbReference>
<keyword evidence="3" id="KW-1185">Reference proteome</keyword>
<dbReference type="Proteomes" id="UP000051908">
    <property type="component" value="Unassembled WGS sequence"/>
</dbReference>
<evidence type="ECO:0000313" key="3">
    <source>
        <dbReference type="Proteomes" id="UP000051908"/>
    </source>
</evidence>
<organism evidence="2 3">
    <name type="scientific">Companilactobacillus paralimentarius DSM 13238 = JCM 10415</name>
    <dbReference type="NCBI Taxonomy" id="1122151"/>
    <lineage>
        <taxon>Bacteria</taxon>
        <taxon>Bacillati</taxon>
        <taxon>Bacillota</taxon>
        <taxon>Bacilli</taxon>
        <taxon>Lactobacillales</taxon>
        <taxon>Lactobacillaceae</taxon>
        <taxon>Companilactobacillus</taxon>
    </lineage>
</organism>
<dbReference type="GO" id="GO:0005886">
    <property type="term" value="C:plasma membrane"/>
    <property type="evidence" value="ECO:0007669"/>
    <property type="project" value="TreeGrafter"/>
</dbReference>
<proteinExistence type="predicted"/>
<dbReference type="GeneID" id="96668206"/>
<dbReference type="Pfam" id="PF05656">
    <property type="entry name" value="DUF805"/>
    <property type="match status" value="1"/>
</dbReference>
<evidence type="ECO:0000313" key="2">
    <source>
        <dbReference type="EMBL" id="KRL30556.1"/>
    </source>
</evidence>
<name>A0A0R1PE58_9LACO</name>